<dbReference type="RefSeq" id="WP_149521880.1">
    <property type="nucleotide sequence ID" value="NZ_VTOU01000002.1"/>
</dbReference>
<feature type="transmembrane region" description="Helical" evidence="7">
    <location>
        <begin position="254"/>
        <end position="274"/>
    </location>
</feature>
<feature type="transmembrane region" description="Helical" evidence="7">
    <location>
        <begin position="169"/>
        <end position="191"/>
    </location>
</feature>
<evidence type="ECO:0000313" key="8">
    <source>
        <dbReference type="EMBL" id="TZG27667.1"/>
    </source>
</evidence>
<evidence type="ECO:0000256" key="1">
    <source>
        <dbReference type="ARBA" id="ARBA00004141"/>
    </source>
</evidence>
<name>A0A5D9C8P7_9SPHN</name>
<keyword evidence="4 7" id="KW-0812">Transmembrane</keyword>
<dbReference type="EMBL" id="VTOU01000002">
    <property type="protein sequence ID" value="TZG27667.1"/>
    <property type="molecule type" value="Genomic_DNA"/>
</dbReference>
<dbReference type="InterPro" id="IPR004776">
    <property type="entry name" value="Mem_transp_PIN-like"/>
</dbReference>
<feature type="transmembrane region" description="Helical" evidence="7">
    <location>
        <begin position="60"/>
        <end position="83"/>
    </location>
</feature>
<evidence type="ECO:0000256" key="2">
    <source>
        <dbReference type="ARBA" id="ARBA00022448"/>
    </source>
</evidence>
<dbReference type="Proteomes" id="UP000322077">
    <property type="component" value="Unassembled WGS sequence"/>
</dbReference>
<gene>
    <name evidence="8" type="ORF">FYJ91_08820</name>
</gene>
<evidence type="ECO:0000256" key="3">
    <source>
        <dbReference type="ARBA" id="ARBA00022475"/>
    </source>
</evidence>
<protein>
    <submittedName>
        <fullName evidence="8">AEC family transporter</fullName>
    </submittedName>
</protein>
<dbReference type="GO" id="GO:0055085">
    <property type="term" value="P:transmembrane transport"/>
    <property type="evidence" value="ECO:0007669"/>
    <property type="project" value="InterPro"/>
</dbReference>
<keyword evidence="2" id="KW-0813">Transport</keyword>
<keyword evidence="9" id="KW-1185">Reference proteome</keyword>
<feature type="transmembrane region" description="Helical" evidence="7">
    <location>
        <begin position="95"/>
        <end position="117"/>
    </location>
</feature>
<evidence type="ECO:0000256" key="4">
    <source>
        <dbReference type="ARBA" id="ARBA00022692"/>
    </source>
</evidence>
<feature type="transmembrane region" description="Helical" evidence="7">
    <location>
        <begin position="286"/>
        <end position="306"/>
    </location>
</feature>
<keyword evidence="6 7" id="KW-0472">Membrane</keyword>
<keyword evidence="3" id="KW-1003">Cell membrane</keyword>
<dbReference type="Pfam" id="PF03547">
    <property type="entry name" value="Mem_trans"/>
    <property type="match status" value="1"/>
</dbReference>
<keyword evidence="5 7" id="KW-1133">Transmembrane helix</keyword>
<reference evidence="8 9" key="1">
    <citation type="submission" date="2019-08" db="EMBL/GenBank/DDBJ databases">
        <authorList>
            <person name="Wang G."/>
            <person name="Xu Z."/>
        </authorList>
    </citation>
    <scope>NUCLEOTIDE SEQUENCE [LARGE SCALE GENOMIC DNA]</scope>
    <source>
        <strain evidence="8 9">ZX</strain>
    </source>
</reference>
<sequence>MLTVLSAIAPIFAAIGFGYAGRRWGPFGPASHAELTRFVTKLALPVLLFRIMAEARPAEIWQPGFIVASGAGSLTIFVAAILIRRRRVPTADAIVDGLAAGYSNTAFIGIPLCLSLLGATGMMAASIASILTVCLLFALSILLIEAALQPEASLPVLIGRALITAARNPLVYAPAAGALFSVGGVELPVPVARFAELLGAAASPCALVALGLFVGEPRGRVPGQDVGLLTGLKLFAQPAVTWLVAYVLLPLPPVWAKAAVLIAALPTGTGPFMLAELYGREANLTARTILATTTLSIVTITILMAIL</sequence>
<feature type="transmembrane region" description="Helical" evidence="7">
    <location>
        <begin position="226"/>
        <end position="248"/>
    </location>
</feature>
<accession>A0A5D9C8P7</accession>
<dbReference type="GO" id="GO:0016020">
    <property type="term" value="C:membrane"/>
    <property type="evidence" value="ECO:0007669"/>
    <property type="project" value="UniProtKB-SubCell"/>
</dbReference>
<evidence type="ECO:0000256" key="6">
    <source>
        <dbReference type="ARBA" id="ARBA00023136"/>
    </source>
</evidence>
<organism evidence="8 9">
    <name type="scientific">Sphingomonas montanisoli</name>
    <dbReference type="NCBI Taxonomy" id="2606412"/>
    <lineage>
        <taxon>Bacteria</taxon>
        <taxon>Pseudomonadati</taxon>
        <taxon>Pseudomonadota</taxon>
        <taxon>Alphaproteobacteria</taxon>
        <taxon>Sphingomonadales</taxon>
        <taxon>Sphingomonadaceae</taxon>
        <taxon>Sphingomonas</taxon>
    </lineage>
</organism>
<feature type="transmembrane region" description="Helical" evidence="7">
    <location>
        <begin position="197"/>
        <end position="214"/>
    </location>
</feature>
<comment type="subcellular location">
    <subcellularLocation>
        <location evidence="1">Membrane</location>
        <topology evidence="1">Multi-pass membrane protein</topology>
    </subcellularLocation>
</comment>
<dbReference type="AlphaFoldDB" id="A0A5D9C8P7"/>
<feature type="transmembrane region" description="Helical" evidence="7">
    <location>
        <begin position="123"/>
        <end position="148"/>
    </location>
</feature>
<evidence type="ECO:0000256" key="7">
    <source>
        <dbReference type="SAM" id="Phobius"/>
    </source>
</evidence>
<evidence type="ECO:0000256" key="5">
    <source>
        <dbReference type="ARBA" id="ARBA00022989"/>
    </source>
</evidence>
<proteinExistence type="predicted"/>
<dbReference type="PANTHER" id="PTHR36838:SF3">
    <property type="entry name" value="TRANSPORTER AUXIN EFFLUX CARRIER EC FAMILY"/>
    <property type="match status" value="1"/>
</dbReference>
<dbReference type="PANTHER" id="PTHR36838">
    <property type="entry name" value="AUXIN EFFLUX CARRIER FAMILY PROTEIN"/>
    <property type="match status" value="1"/>
</dbReference>
<evidence type="ECO:0000313" key="9">
    <source>
        <dbReference type="Proteomes" id="UP000322077"/>
    </source>
</evidence>
<comment type="caution">
    <text evidence="8">The sequence shown here is derived from an EMBL/GenBank/DDBJ whole genome shotgun (WGS) entry which is preliminary data.</text>
</comment>